<comment type="caution">
    <text evidence="1">The sequence shown here is derived from an EMBL/GenBank/DDBJ whole genome shotgun (WGS) entry which is preliminary data.</text>
</comment>
<accession>A0AAV6UAA0</accession>
<proteinExistence type="predicted"/>
<dbReference type="AlphaFoldDB" id="A0AAV6UAA0"/>
<keyword evidence="2" id="KW-1185">Reference proteome</keyword>
<organism evidence="1 2">
    <name type="scientific">Oedothorax gibbosus</name>
    <dbReference type="NCBI Taxonomy" id="931172"/>
    <lineage>
        <taxon>Eukaryota</taxon>
        <taxon>Metazoa</taxon>
        <taxon>Ecdysozoa</taxon>
        <taxon>Arthropoda</taxon>
        <taxon>Chelicerata</taxon>
        <taxon>Arachnida</taxon>
        <taxon>Araneae</taxon>
        <taxon>Araneomorphae</taxon>
        <taxon>Entelegynae</taxon>
        <taxon>Araneoidea</taxon>
        <taxon>Linyphiidae</taxon>
        <taxon>Erigoninae</taxon>
        <taxon>Oedothorax</taxon>
    </lineage>
</organism>
<sequence>MLSRCSRIDTFRVFLIVISRFLVNIKLKAPTEAATGDWYCPTSFFQMLAAVFVVLTGSFLLCAESTSRKPSWPSVCLPLWYLVQDHVLTFGESAQHGCSGSKWRHYVSFFPFTFTRSVPSLGQRGTAGDAYFHTCVLRREPRSAVEHYVKTYRGVRGSG</sequence>
<reference evidence="1 2" key="1">
    <citation type="journal article" date="2022" name="Nat. Ecol. Evol.">
        <title>A masculinizing supergene underlies an exaggerated male reproductive morph in a spider.</title>
        <authorList>
            <person name="Hendrickx F."/>
            <person name="De Corte Z."/>
            <person name="Sonet G."/>
            <person name="Van Belleghem S.M."/>
            <person name="Kostlbacher S."/>
            <person name="Vangestel C."/>
        </authorList>
    </citation>
    <scope>NUCLEOTIDE SEQUENCE [LARGE SCALE GENOMIC DNA]</scope>
    <source>
        <strain evidence="1">W744_W776</strain>
    </source>
</reference>
<dbReference type="Proteomes" id="UP000827092">
    <property type="component" value="Unassembled WGS sequence"/>
</dbReference>
<dbReference type="EMBL" id="JAFNEN010000538">
    <property type="protein sequence ID" value="KAG8181054.1"/>
    <property type="molecule type" value="Genomic_DNA"/>
</dbReference>
<gene>
    <name evidence="1" type="ORF">JTE90_029405</name>
</gene>
<protein>
    <submittedName>
        <fullName evidence="1">Uncharacterized protein</fullName>
    </submittedName>
</protein>
<evidence type="ECO:0000313" key="2">
    <source>
        <dbReference type="Proteomes" id="UP000827092"/>
    </source>
</evidence>
<name>A0AAV6UAA0_9ARAC</name>
<evidence type="ECO:0000313" key="1">
    <source>
        <dbReference type="EMBL" id="KAG8181054.1"/>
    </source>
</evidence>